<feature type="transmembrane region" description="Helical" evidence="1">
    <location>
        <begin position="187"/>
        <end position="204"/>
    </location>
</feature>
<proteinExistence type="predicted"/>
<reference evidence="2 3" key="1">
    <citation type="submission" date="2017-07" db="EMBL/GenBank/DDBJ databases">
        <title>Genome sequencing and assembly of Paenibacillus rigui.</title>
        <authorList>
            <person name="Mayilraj S."/>
        </authorList>
    </citation>
    <scope>NUCLEOTIDE SEQUENCE [LARGE SCALE GENOMIC DNA]</scope>
    <source>
        <strain evidence="2 3">JCM 16352</strain>
    </source>
</reference>
<keyword evidence="3" id="KW-1185">Reference proteome</keyword>
<dbReference type="Proteomes" id="UP000215509">
    <property type="component" value="Unassembled WGS sequence"/>
</dbReference>
<feature type="transmembrane region" description="Helical" evidence="1">
    <location>
        <begin position="82"/>
        <end position="100"/>
    </location>
</feature>
<dbReference type="GO" id="GO:0008233">
    <property type="term" value="F:peptidase activity"/>
    <property type="evidence" value="ECO:0007669"/>
    <property type="project" value="UniProtKB-KW"/>
</dbReference>
<feature type="transmembrane region" description="Helical" evidence="1">
    <location>
        <begin position="56"/>
        <end position="76"/>
    </location>
</feature>
<dbReference type="EMBL" id="NMQW01000015">
    <property type="protein sequence ID" value="OXM86330.1"/>
    <property type="molecule type" value="Genomic_DNA"/>
</dbReference>
<organism evidence="2 3">
    <name type="scientific">Paenibacillus rigui</name>
    <dbReference type="NCBI Taxonomy" id="554312"/>
    <lineage>
        <taxon>Bacteria</taxon>
        <taxon>Bacillati</taxon>
        <taxon>Bacillota</taxon>
        <taxon>Bacilli</taxon>
        <taxon>Bacillales</taxon>
        <taxon>Paenibacillaceae</taxon>
        <taxon>Paenibacillus</taxon>
    </lineage>
</organism>
<keyword evidence="1" id="KW-1133">Transmembrane helix</keyword>
<feature type="transmembrane region" description="Helical" evidence="1">
    <location>
        <begin position="224"/>
        <end position="243"/>
    </location>
</feature>
<dbReference type="OrthoDB" id="198399at2"/>
<evidence type="ECO:0000256" key="1">
    <source>
        <dbReference type="SAM" id="Phobius"/>
    </source>
</evidence>
<comment type="caution">
    <text evidence="2">The sequence shown here is derived from an EMBL/GenBank/DDBJ whole genome shotgun (WGS) entry which is preliminary data.</text>
</comment>
<evidence type="ECO:0000313" key="3">
    <source>
        <dbReference type="Proteomes" id="UP000215509"/>
    </source>
</evidence>
<dbReference type="RefSeq" id="WP_094014788.1">
    <property type="nucleotide sequence ID" value="NZ_NMQW01000015.1"/>
</dbReference>
<keyword evidence="2" id="KW-0645">Protease</keyword>
<dbReference type="SUPFAM" id="SSF50156">
    <property type="entry name" value="PDZ domain-like"/>
    <property type="match status" value="1"/>
</dbReference>
<dbReference type="InterPro" id="IPR036034">
    <property type="entry name" value="PDZ_sf"/>
</dbReference>
<feature type="transmembrane region" description="Helical" evidence="1">
    <location>
        <begin position="146"/>
        <end position="166"/>
    </location>
</feature>
<keyword evidence="2" id="KW-0378">Hydrolase</keyword>
<gene>
    <name evidence="2" type="ORF">CF651_10375</name>
</gene>
<keyword evidence="1" id="KW-0472">Membrane</keyword>
<dbReference type="Gene3D" id="2.30.42.10">
    <property type="match status" value="1"/>
</dbReference>
<name>A0A229USJ6_9BACL</name>
<evidence type="ECO:0000313" key="2">
    <source>
        <dbReference type="EMBL" id="OXM86330.1"/>
    </source>
</evidence>
<sequence length="433" mass="47937">MAMFMEVVQKGLHALLQLLTHPFYYVGIIFIVLQYRRQILFERKLFHTKLHSLVSETWRTVLWGWIGGLLASVLMAVVGATIQAEAILLLWIVSLLLILFRVRFLCWAYAIGVIGILQAVLGWFPSLSLLGSSDGAAWFTGALQSLNMPALLALVAVLHLVEALFVRQQGTRTATPMFYESKRGKIVGGYHLQGFWPLALFLLVPMQGANTVPLPWTPLLGGDLWSGGWTIVGFPVMIGFAEMTRSRLPKEKVRMSAKLLAGYAVAVLLLAILAKLAPVLTVLSSLLCIALHEGLLVYSRWDEAKRSPIFVHDKRGLKILAILPNSAAAGLELEAGEIIHKVNGVAVHTKRELHQAMQLNSAFCKLEVLNLEGETKFVKHALFSGEHHQLGILLAPDQEAMYYAEEKQTHIIAYVRKKLVGLLSKPSSGTKPM</sequence>
<accession>A0A229USJ6</accession>
<keyword evidence="1" id="KW-0812">Transmembrane</keyword>
<protein>
    <submittedName>
        <fullName evidence="2">Serine protease</fullName>
    </submittedName>
</protein>
<dbReference type="AlphaFoldDB" id="A0A229USJ6"/>
<dbReference type="GO" id="GO:0006508">
    <property type="term" value="P:proteolysis"/>
    <property type="evidence" value="ECO:0007669"/>
    <property type="project" value="UniProtKB-KW"/>
</dbReference>
<feature type="transmembrane region" description="Helical" evidence="1">
    <location>
        <begin position="107"/>
        <end position="126"/>
    </location>
</feature>
<feature type="transmembrane region" description="Helical" evidence="1">
    <location>
        <begin position="255"/>
        <end position="273"/>
    </location>
</feature>
<feature type="transmembrane region" description="Helical" evidence="1">
    <location>
        <begin position="12"/>
        <end position="35"/>
    </location>
</feature>